<evidence type="ECO:0000313" key="2">
    <source>
        <dbReference type="EMBL" id="MDY6487819.1"/>
    </source>
</evidence>
<feature type="coiled-coil region" evidence="1">
    <location>
        <begin position="28"/>
        <end position="62"/>
    </location>
</feature>
<gene>
    <name evidence="2" type="ORF">SKM51_11550</name>
</gene>
<name>A0AB35UX04_9GAMM</name>
<evidence type="ECO:0000313" key="3">
    <source>
        <dbReference type="Proteomes" id="UP001278995"/>
    </source>
</evidence>
<dbReference type="AlphaFoldDB" id="A0AB35UX04"/>
<comment type="caution">
    <text evidence="2">The sequence shown here is derived from an EMBL/GenBank/DDBJ whole genome shotgun (WGS) entry which is preliminary data.</text>
</comment>
<sequence length="92" mass="10580">MFPKILHEECKVTKQQNLDEQASFSAPIEDLQVRIAFLDDLVDQLNEQLIIQGQELADLKKQMRILYQRVDASDISDGIAPFDPLTNKPPHY</sequence>
<protein>
    <submittedName>
        <fullName evidence="2">SlyX family protein</fullName>
    </submittedName>
</protein>
<dbReference type="Proteomes" id="UP001278995">
    <property type="component" value="Unassembled WGS sequence"/>
</dbReference>
<accession>A0AB35UX04</accession>
<dbReference type="Pfam" id="PF04102">
    <property type="entry name" value="SlyX"/>
    <property type="match status" value="1"/>
</dbReference>
<dbReference type="RefSeq" id="WP_154771897.1">
    <property type="nucleotide sequence ID" value="NZ_JAXHPH010000027.1"/>
</dbReference>
<evidence type="ECO:0000256" key="1">
    <source>
        <dbReference type="SAM" id="Coils"/>
    </source>
</evidence>
<proteinExistence type="predicted"/>
<reference evidence="2 3" key="1">
    <citation type="submission" date="2023-11" db="EMBL/GenBank/DDBJ databases">
        <title>The common occurrence of Acinetobacte faecalis in cattle feces and its emended description.</title>
        <authorList>
            <person name="Kyselkova M."/>
            <person name="Xanthopoulou K."/>
            <person name="Shestivska V."/>
            <person name="Spanelova P."/>
            <person name="Maixnerova M."/>
            <person name="Higgins P.G."/>
            <person name="Nemec A."/>
        </authorList>
    </citation>
    <scope>NUCLEOTIDE SEQUENCE [LARGE SCALE GENOMIC DNA]</scope>
    <source>
        <strain evidence="2 3">ANC 7483</strain>
    </source>
</reference>
<dbReference type="EMBL" id="JAXHPL010000081">
    <property type="protein sequence ID" value="MDY6487819.1"/>
    <property type="molecule type" value="Genomic_DNA"/>
</dbReference>
<keyword evidence="1" id="KW-0175">Coiled coil</keyword>
<organism evidence="2 3">
    <name type="scientific">Acinetobacter faecalis</name>
    <dbReference type="NCBI Taxonomy" id="2665161"/>
    <lineage>
        <taxon>Bacteria</taxon>
        <taxon>Pseudomonadati</taxon>
        <taxon>Pseudomonadota</taxon>
        <taxon>Gammaproteobacteria</taxon>
        <taxon>Moraxellales</taxon>
        <taxon>Moraxellaceae</taxon>
        <taxon>Acinetobacter</taxon>
    </lineage>
</organism>
<dbReference type="InterPro" id="IPR007236">
    <property type="entry name" value="SlyX"/>
</dbReference>